<dbReference type="Proteomes" id="UP000178943">
    <property type="component" value="Unassembled WGS sequence"/>
</dbReference>
<proteinExistence type="predicted"/>
<protein>
    <recommendedName>
        <fullName evidence="3">PqqD family protein</fullName>
    </recommendedName>
</protein>
<gene>
    <name evidence="1" type="ORF">A2Y62_13770</name>
</gene>
<dbReference type="EMBL" id="MFGW01000025">
    <property type="protein sequence ID" value="OGF68059.1"/>
    <property type="molecule type" value="Genomic_DNA"/>
</dbReference>
<evidence type="ECO:0000313" key="1">
    <source>
        <dbReference type="EMBL" id="OGF68059.1"/>
    </source>
</evidence>
<comment type="caution">
    <text evidence="1">The sequence shown here is derived from an EMBL/GenBank/DDBJ whole genome shotgun (WGS) entry which is preliminary data.</text>
</comment>
<dbReference type="Pfam" id="PF05402">
    <property type="entry name" value="PqqD"/>
    <property type="match status" value="1"/>
</dbReference>
<evidence type="ECO:0000313" key="2">
    <source>
        <dbReference type="Proteomes" id="UP000178943"/>
    </source>
</evidence>
<dbReference type="AlphaFoldDB" id="A0A1F5VXA7"/>
<organism evidence="1 2">
    <name type="scientific">Candidatus Fischerbacteria bacterium RBG_13_37_8</name>
    <dbReference type="NCBI Taxonomy" id="1817863"/>
    <lineage>
        <taxon>Bacteria</taxon>
        <taxon>Candidatus Fischeribacteriota</taxon>
    </lineage>
</organism>
<accession>A0A1F5VXA7</accession>
<evidence type="ECO:0008006" key="3">
    <source>
        <dbReference type="Google" id="ProtNLM"/>
    </source>
</evidence>
<sequence length="75" mass="9061">MKYKIAKNISYRMLENDIVILNHESGYYYVLNETASKIWEFLFVKKVKLRDTIENFVSEYKIEEQILKYLLQASC</sequence>
<dbReference type="InterPro" id="IPR008792">
    <property type="entry name" value="PQQD"/>
</dbReference>
<reference evidence="1 2" key="1">
    <citation type="journal article" date="2016" name="Nat. Commun.">
        <title>Thousands of microbial genomes shed light on interconnected biogeochemical processes in an aquifer system.</title>
        <authorList>
            <person name="Anantharaman K."/>
            <person name="Brown C.T."/>
            <person name="Hug L.A."/>
            <person name="Sharon I."/>
            <person name="Castelle C.J."/>
            <person name="Probst A.J."/>
            <person name="Thomas B.C."/>
            <person name="Singh A."/>
            <person name="Wilkins M.J."/>
            <person name="Karaoz U."/>
            <person name="Brodie E.L."/>
            <person name="Williams K.H."/>
            <person name="Hubbard S.S."/>
            <person name="Banfield J.F."/>
        </authorList>
    </citation>
    <scope>NUCLEOTIDE SEQUENCE [LARGE SCALE GENOMIC DNA]</scope>
</reference>
<name>A0A1F5VXA7_9BACT</name>